<dbReference type="AlphaFoldDB" id="A0A915PJP1"/>
<reference evidence="2" key="1">
    <citation type="submission" date="2022-11" db="UniProtKB">
        <authorList>
            <consortium name="WormBaseParasite"/>
        </authorList>
    </citation>
    <scope>IDENTIFICATION</scope>
</reference>
<accession>A0A915PJP1</accession>
<keyword evidence="1" id="KW-1185">Reference proteome</keyword>
<protein>
    <submittedName>
        <fullName evidence="2">Uncharacterized protein</fullName>
    </submittedName>
</protein>
<evidence type="ECO:0000313" key="1">
    <source>
        <dbReference type="Proteomes" id="UP000887581"/>
    </source>
</evidence>
<organism evidence="1 2">
    <name type="scientific">Setaria digitata</name>
    <dbReference type="NCBI Taxonomy" id="48799"/>
    <lineage>
        <taxon>Eukaryota</taxon>
        <taxon>Metazoa</taxon>
        <taxon>Ecdysozoa</taxon>
        <taxon>Nematoda</taxon>
        <taxon>Chromadorea</taxon>
        <taxon>Rhabditida</taxon>
        <taxon>Spirurina</taxon>
        <taxon>Spiruromorpha</taxon>
        <taxon>Filarioidea</taxon>
        <taxon>Setariidae</taxon>
        <taxon>Setaria</taxon>
    </lineage>
</organism>
<dbReference type="Proteomes" id="UP000887581">
    <property type="component" value="Unplaced"/>
</dbReference>
<evidence type="ECO:0000313" key="2">
    <source>
        <dbReference type="WBParaSite" id="sdigi.contig2.g327.t1"/>
    </source>
</evidence>
<dbReference type="WBParaSite" id="sdigi.contig2.g327.t1">
    <property type="protein sequence ID" value="sdigi.contig2.g327.t1"/>
    <property type="gene ID" value="sdigi.contig2.g327"/>
</dbReference>
<sequence>MLLIGIRSENLYGVTIEPRNEIDIGNLNLPFTWSEEILLKYAFWIIFTGQMSARTKVAEKLREWLPKTSVDIKSVIESDAKVADLKLEDFDEMFSLLHTELNEDFTHISDLKNFYAHFRPATENVKFAD</sequence>
<name>A0A915PJP1_9BILA</name>
<proteinExistence type="predicted"/>